<evidence type="ECO:0000256" key="2">
    <source>
        <dbReference type="ARBA" id="ARBA00022448"/>
    </source>
</evidence>
<reference evidence="10" key="1">
    <citation type="journal article" date="2017" name="Genome Biol.">
        <title>Comparative genomics reveals high biological diversity and specific adaptations in the industrially and medically important fungal genus Aspergillus.</title>
        <authorList>
            <person name="de Vries R.P."/>
            <person name="Riley R."/>
            <person name="Wiebenga A."/>
            <person name="Aguilar-Osorio G."/>
            <person name="Amillis S."/>
            <person name="Uchima C.A."/>
            <person name="Anderluh G."/>
            <person name="Asadollahi M."/>
            <person name="Askin M."/>
            <person name="Barry K."/>
            <person name="Battaglia E."/>
            <person name="Bayram O."/>
            <person name="Benocci T."/>
            <person name="Braus-Stromeyer S.A."/>
            <person name="Caldana C."/>
            <person name="Canovas D."/>
            <person name="Cerqueira G.C."/>
            <person name="Chen F."/>
            <person name="Chen W."/>
            <person name="Choi C."/>
            <person name="Clum A."/>
            <person name="Dos Santos R.A."/>
            <person name="Damasio A.R."/>
            <person name="Diallinas G."/>
            <person name="Emri T."/>
            <person name="Fekete E."/>
            <person name="Flipphi M."/>
            <person name="Freyberg S."/>
            <person name="Gallo A."/>
            <person name="Gournas C."/>
            <person name="Habgood R."/>
            <person name="Hainaut M."/>
            <person name="Harispe M.L."/>
            <person name="Henrissat B."/>
            <person name="Hilden K.S."/>
            <person name="Hope R."/>
            <person name="Hossain A."/>
            <person name="Karabika E."/>
            <person name="Karaffa L."/>
            <person name="Karanyi Z."/>
            <person name="Krasevec N."/>
            <person name="Kuo A."/>
            <person name="Kusch H."/>
            <person name="LaButti K."/>
            <person name="Lagendijk E.L."/>
            <person name="Lapidus A."/>
            <person name="Levasseur A."/>
            <person name="Lindquist E."/>
            <person name="Lipzen A."/>
            <person name="Logrieco A.F."/>
            <person name="MacCabe A."/>
            <person name="Maekelae M.R."/>
            <person name="Malavazi I."/>
            <person name="Melin P."/>
            <person name="Meyer V."/>
            <person name="Mielnichuk N."/>
            <person name="Miskei M."/>
            <person name="Molnar A.P."/>
            <person name="Mule G."/>
            <person name="Ngan C.Y."/>
            <person name="Orejas M."/>
            <person name="Orosz E."/>
            <person name="Ouedraogo J.P."/>
            <person name="Overkamp K.M."/>
            <person name="Park H.-S."/>
            <person name="Perrone G."/>
            <person name="Piumi F."/>
            <person name="Punt P.J."/>
            <person name="Ram A.F."/>
            <person name="Ramon A."/>
            <person name="Rauscher S."/>
            <person name="Record E."/>
            <person name="Riano-Pachon D.M."/>
            <person name="Robert V."/>
            <person name="Roehrig J."/>
            <person name="Ruller R."/>
            <person name="Salamov A."/>
            <person name="Salih N.S."/>
            <person name="Samson R.A."/>
            <person name="Sandor E."/>
            <person name="Sanguinetti M."/>
            <person name="Schuetze T."/>
            <person name="Sepcic K."/>
            <person name="Shelest E."/>
            <person name="Sherlock G."/>
            <person name="Sophianopoulou V."/>
            <person name="Squina F.M."/>
            <person name="Sun H."/>
            <person name="Susca A."/>
            <person name="Todd R.B."/>
            <person name="Tsang A."/>
            <person name="Unkles S.E."/>
            <person name="van de Wiele N."/>
            <person name="van Rossen-Uffink D."/>
            <person name="Oliveira J.V."/>
            <person name="Vesth T.C."/>
            <person name="Visser J."/>
            <person name="Yu J.-H."/>
            <person name="Zhou M."/>
            <person name="Andersen M.R."/>
            <person name="Archer D.B."/>
            <person name="Baker S.E."/>
            <person name="Benoit I."/>
            <person name="Brakhage A.A."/>
            <person name="Braus G.H."/>
            <person name="Fischer R."/>
            <person name="Frisvad J.C."/>
            <person name="Goldman G.H."/>
            <person name="Houbraken J."/>
            <person name="Oakley B."/>
            <person name="Pocsi I."/>
            <person name="Scazzocchio C."/>
            <person name="Seiboth B."/>
            <person name="vanKuyk P.A."/>
            <person name="Wortman J."/>
            <person name="Dyer P.S."/>
            <person name="Grigoriev I.V."/>
        </authorList>
    </citation>
    <scope>NUCLEOTIDE SEQUENCE [LARGE SCALE GENOMIC DNA]</scope>
    <source>
        <strain evidence="10">CBS 506.65</strain>
    </source>
</reference>
<feature type="transmembrane region" description="Helical" evidence="7">
    <location>
        <begin position="329"/>
        <end position="348"/>
    </location>
</feature>
<evidence type="ECO:0000313" key="9">
    <source>
        <dbReference type="EMBL" id="OJJ45956.1"/>
    </source>
</evidence>
<feature type="transmembrane region" description="Helical" evidence="7">
    <location>
        <begin position="303"/>
        <end position="322"/>
    </location>
</feature>
<dbReference type="InterPro" id="IPR036259">
    <property type="entry name" value="MFS_trans_sf"/>
</dbReference>
<feature type="compositionally biased region" description="Basic and acidic residues" evidence="6">
    <location>
        <begin position="462"/>
        <end position="476"/>
    </location>
</feature>
<dbReference type="GeneID" id="34613301"/>
<keyword evidence="3 7" id="KW-0812">Transmembrane</keyword>
<dbReference type="Gene3D" id="1.20.1250.20">
    <property type="entry name" value="MFS general substrate transporter like domains"/>
    <property type="match status" value="1"/>
</dbReference>
<evidence type="ECO:0000313" key="10">
    <source>
        <dbReference type="Proteomes" id="UP000184188"/>
    </source>
</evidence>
<dbReference type="SUPFAM" id="SSF103473">
    <property type="entry name" value="MFS general substrate transporter"/>
    <property type="match status" value="1"/>
</dbReference>
<feature type="domain" description="Major facilitator superfamily (MFS) profile" evidence="8">
    <location>
        <begin position="1"/>
        <end position="457"/>
    </location>
</feature>
<feature type="transmembrane region" description="Helical" evidence="7">
    <location>
        <begin position="49"/>
        <end position="69"/>
    </location>
</feature>
<feature type="transmembrane region" description="Helical" evidence="7">
    <location>
        <begin position="394"/>
        <end position="413"/>
    </location>
</feature>
<dbReference type="PANTHER" id="PTHR42718">
    <property type="entry name" value="MAJOR FACILITATOR SUPERFAMILY MULTIDRUG TRANSPORTER MFSC"/>
    <property type="match status" value="1"/>
</dbReference>
<dbReference type="OrthoDB" id="440755at2759"/>
<evidence type="ECO:0000256" key="4">
    <source>
        <dbReference type="ARBA" id="ARBA00022989"/>
    </source>
</evidence>
<dbReference type="STRING" id="1073090.A0A1L9SFH7"/>
<sequence length="482" mass="51536">MVNLALRDISHAVHLTPYESNWPLLSYSVGYAAVLFVAGALIDKTGLRFTFLLGIAILVGANALCAWAPNKDALIVGRAIAGLGGGINTVCLIPLITSSLPDAKDRNRGLTLLFVSGPLGMVCGIIIGALVTESSVGWRGIFWITMILCAVLFVLAVLLVPSRAQEPVKECRESVEEAGEARSQCQQSQNPPFDYIGVILACVGIPCLIYGLNDGPNRGWTDPAVLSTLVIGGVCILALPVYDGWFCLTADPFIPREMLHSVNMILMTFNFLFNGGGITAWWYLVTQTLLNGLQYSPIRSALYLLPAAFACLASAPVAGFLASKLSERTQITGAWVWMAAFLIPWALIPEHVSPAWPIVFAMCYIVANVPGIVRAQAAVLSTIPQSQHARIGSLLAIVFQVGGSTLIALMNVLVAATSSNDSPASVLHGYHNAAWLLCGVMAASAVLFVLLYRKPRDTDVLAGSEAERNEGEKVEELGEVEE</sequence>
<evidence type="ECO:0000256" key="1">
    <source>
        <dbReference type="ARBA" id="ARBA00004141"/>
    </source>
</evidence>
<feature type="transmembrane region" description="Helical" evidence="7">
    <location>
        <begin position="433"/>
        <end position="452"/>
    </location>
</feature>
<dbReference type="EMBL" id="KV878344">
    <property type="protein sequence ID" value="OJJ45956.1"/>
    <property type="molecule type" value="Genomic_DNA"/>
</dbReference>
<dbReference type="VEuPathDB" id="FungiDB:ASPZODRAFT_167652"/>
<keyword evidence="5 7" id="KW-0472">Membrane</keyword>
<feature type="transmembrane region" description="Helical" evidence="7">
    <location>
        <begin position="224"/>
        <end position="242"/>
    </location>
</feature>
<evidence type="ECO:0000256" key="5">
    <source>
        <dbReference type="ARBA" id="ARBA00023136"/>
    </source>
</evidence>
<keyword evidence="10" id="KW-1185">Reference proteome</keyword>
<dbReference type="GO" id="GO:0016020">
    <property type="term" value="C:membrane"/>
    <property type="evidence" value="ECO:0007669"/>
    <property type="project" value="UniProtKB-SubCell"/>
</dbReference>
<dbReference type="PROSITE" id="PS50850">
    <property type="entry name" value="MFS"/>
    <property type="match status" value="1"/>
</dbReference>
<keyword evidence="4 7" id="KW-1133">Transmembrane helix</keyword>
<comment type="subcellular location">
    <subcellularLocation>
        <location evidence="1">Membrane</location>
        <topology evidence="1">Multi-pass membrane protein</topology>
    </subcellularLocation>
</comment>
<feature type="region of interest" description="Disordered" evidence="6">
    <location>
        <begin position="462"/>
        <end position="482"/>
    </location>
</feature>
<feature type="transmembrane region" description="Helical" evidence="7">
    <location>
        <begin position="24"/>
        <end position="42"/>
    </location>
</feature>
<evidence type="ECO:0000256" key="6">
    <source>
        <dbReference type="SAM" id="MobiDB-lite"/>
    </source>
</evidence>
<feature type="transmembrane region" description="Helical" evidence="7">
    <location>
        <begin position="109"/>
        <end position="129"/>
    </location>
</feature>
<evidence type="ECO:0000259" key="8">
    <source>
        <dbReference type="PROSITE" id="PS50850"/>
    </source>
</evidence>
<name>A0A1L9SFH7_9EURO</name>
<keyword evidence="2" id="KW-0813">Transport</keyword>
<evidence type="ECO:0000256" key="3">
    <source>
        <dbReference type="ARBA" id="ARBA00022692"/>
    </source>
</evidence>
<dbReference type="Proteomes" id="UP000184188">
    <property type="component" value="Unassembled WGS sequence"/>
</dbReference>
<evidence type="ECO:0000256" key="7">
    <source>
        <dbReference type="SAM" id="Phobius"/>
    </source>
</evidence>
<dbReference type="GO" id="GO:0022857">
    <property type="term" value="F:transmembrane transporter activity"/>
    <property type="evidence" value="ECO:0007669"/>
    <property type="project" value="InterPro"/>
</dbReference>
<dbReference type="InterPro" id="IPR020846">
    <property type="entry name" value="MFS_dom"/>
</dbReference>
<feature type="transmembrane region" description="Helical" evidence="7">
    <location>
        <begin position="75"/>
        <end position="97"/>
    </location>
</feature>
<gene>
    <name evidence="9" type="ORF">ASPZODRAFT_167652</name>
</gene>
<feature type="transmembrane region" description="Helical" evidence="7">
    <location>
        <begin position="141"/>
        <end position="160"/>
    </location>
</feature>
<dbReference type="RefSeq" id="XP_022580466.1">
    <property type="nucleotide sequence ID" value="XM_022726837.1"/>
</dbReference>
<dbReference type="InterPro" id="IPR011701">
    <property type="entry name" value="MFS"/>
</dbReference>
<protein>
    <recommendedName>
        <fullName evidence="8">Major facilitator superfamily (MFS) profile domain-containing protein</fullName>
    </recommendedName>
</protein>
<dbReference type="Pfam" id="PF07690">
    <property type="entry name" value="MFS_1"/>
    <property type="match status" value="1"/>
</dbReference>
<feature type="transmembrane region" description="Helical" evidence="7">
    <location>
        <begin position="192"/>
        <end position="212"/>
    </location>
</feature>
<accession>A0A1L9SFH7</accession>
<feature type="transmembrane region" description="Helical" evidence="7">
    <location>
        <begin position="354"/>
        <end position="373"/>
    </location>
</feature>
<dbReference type="AlphaFoldDB" id="A0A1L9SFH7"/>
<proteinExistence type="predicted"/>
<organism evidence="9 10">
    <name type="scientific">Penicilliopsis zonata CBS 506.65</name>
    <dbReference type="NCBI Taxonomy" id="1073090"/>
    <lineage>
        <taxon>Eukaryota</taxon>
        <taxon>Fungi</taxon>
        <taxon>Dikarya</taxon>
        <taxon>Ascomycota</taxon>
        <taxon>Pezizomycotina</taxon>
        <taxon>Eurotiomycetes</taxon>
        <taxon>Eurotiomycetidae</taxon>
        <taxon>Eurotiales</taxon>
        <taxon>Aspergillaceae</taxon>
        <taxon>Penicilliopsis</taxon>
    </lineage>
</organism>
<feature type="transmembrane region" description="Helical" evidence="7">
    <location>
        <begin position="262"/>
        <end position="283"/>
    </location>
</feature>
<dbReference type="PANTHER" id="PTHR42718:SF9">
    <property type="entry name" value="MAJOR FACILITATOR SUPERFAMILY MULTIDRUG TRANSPORTER MFSC"/>
    <property type="match status" value="1"/>
</dbReference>